<dbReference type="AlphaFoldDB" id="A0AAX6MB16"/>
<dbReference type="Gene3D" id="1.10.510.10">
    <property type="entry name" value="Transferase(Phosphotransferase) domain 1"/>
    <property type="match status" value="1"/>
</dbReference>
<dbReference type="GO" id="GO:0004674">
    <property type="term" value="F:protein serine/threonine kinase activity"/>
    <property type="evidence" value="ECO:0007669"/>
    <property type="project" value="UniProtKB-EC"/>
</dbReference>
<dbReference type="InterPro" id="IPR008266">
    <property type="entry name" value="Tyr_kinase_AS"/>
</dbReference>
<dbReference type="Pfam" id="PF00069">
    <property type="entry name" value="Pkinase"/>
    <property type="match status" value="1"/>
</dbReference>
<dbReference type="PROSITE" id="PS50011">
    <property type="entry name" value="PROTEIN_KINASE_DOM"/>
    <property type="match status" value="1"/>
</dbReference>
<evidence type="ECO:0000256" key="3">
    <source>
        <dbReference type="ARBA" id="ARBA00012513"/>
    </source>
</evidence>
<evidence type="ECO:0000256" key="1">
    <source>
        <dbReference type="ARBA" id="ARBA00003747"/>
    </source>
</evidence>
<comment type="function">
    <text evidence="1">Component of the EKC/KEOPS complex that is required for the formation of a threonylcarbamoyl group on adenosine at position 37 (t(6)A37) in tRNAs that read codons beginning with adenine. The complex is probably involved in the transfer of the threonylcarbamoyl moiety of threonylcarbamoyl-AMP (TC-AMP) to the N6 group of A37. BUD32 has ATPase activity in the context of the EKC/KEOPS complex and likely plays a supporting role to the catalytic subunit KAE1. The EKC/KEOPS complex also promotes both telomere uncapping and telomere elongation. The complex is required for efficient recruitment of transcriptional coactivators.</text>
</comment>
<accession>A0AAX6MB16</accession>
<dbReference type="EC" id="2.7.11.1" evidence="3"/>
<comment type="subunit">
    <text evidence="2">Component of the EKC/KEOPS complex composed of at least BUD32, CGI121, GON7, KAE1 and PCC1; the whole complex dimerizes.</text>
</comment>
<name>A0AAX6MB16_9PEZI</name>
<gene>
    <name evidence="12" type="ORF">Daesc_009660</name>
</gene>
<evidence type="ECO:0000256" key="6">
    <source>
        <dbReference type="ARBA" id="ARBA00030980"/>
    </source>
</evidence>
<dbReference type="EMBL" id="JBANMG010000009">
    <property type="protein sequence ID" value="KAK6949577.1"/>
    <property type="molecule type" value="Genomic_DNA"/>
</dbReference>
<dbReference type="InterPro" id="IPR000719">
    <property type="entry name" value="Prot_kinase_dom"/>
</dbReference>
<comment type="catalytic activity">
    <reaction evidence="9">
        <text>L-seryl-[protein] + ATP = O-phospho-L-seryl-[protein] + ADP + H(+)</text>
        <dbReference type="Rhea" id="RHEA:17989"/>
        <dbReference type="Rhea" id="RHEA-COMP:9863"/>
        <dbReference type="Rhea" id="RHEA-COMP:11604"/>
        <dbReference type="ChEBI" id="CHEBI:15378"/>
        <dbReference type="ChEBI" id="CHEBI:29999"/>
        <dbReference type="ChEBI" id="CHEBI:30616"/>
        <dbReference type="ChEBI" id="CHEBI:83421"/>
        <dbReference type="ChEBI" id="CHEBI:456216"/>
        <dbReference type="EC" id="2.7.11.1"/>
    </reaction>
</comment>
<organism evidence="12 13">
    <name type="scientific">Daldinia eschscholtzii</name>
    <dbReference type="NCBI Taxonomy" id="292717"/>
    <lineage>
        <taxon>Eukaryota</taxon>
        <taxon>Fungi</taxon>
        <taxon>Dikarya</taxon>
        <taxon>Ascomycota</taxon>
        <taxon>Pezizomycotina</taxon>
        <taxon>Sordariomycetes</taxon>
        <taxon>Xylariomycetidae</taxon>
        <taxon>Xylariales</taxon>
        <taxon>Hypoxylaceae</taxon>
        <taxon>Daldinia</taxon>
    </lineage>
</organism>
<comment type="catalytic activity">
    <reaction evidence="8">
        <text>L-threonyl-[protein] + ATP = O-phospho-L-threonyl-[protein] + ADP + H(+)</text>
        <dbReference type="Rhea" id="RHEA:46608"/>
        <dbReference type="Rhea" id="RHEA-COMP:11060"/>
        <dbReference type="Rhea" id="RHEA-COMP:11605"/>
        <dbReference type="ChEBI" id="CHEBI:15378"/>
        <dbReference type="ChEBI" id="CHEBI:30013"/>
        <dbReference type="ChEBI" id="CHEBI:30616"/>
        <dbReference type="ChEBI" id="CHEBI:61977"/>
        <dbReference type="ChEBI" id="CHEBI:456216"/>
        <dbReference type="EC" id="2.7.11.1"/>
    </reaction>
</comment>
<sequence length="756" mass="86184">MHKKRIEELERNVKEANQRAEKAEKEGEEGRRTTLDEYIAACHTCIFTKFTIKPKPELSTNGPITDPRNKWCPKYLKPWTDFINQQKLTFGILENVFPMDSRTFGNRGTLADTGNIISISPITDDKSLDIFLHDSLDSPVTHIVEKLKEVKEVTAAFAIGDGIVFENHFHTLSDVAQEVVEKETLIIPQTPGHGRNPNRLRPDRICITQPNNKLSAPRKIVYISEYKSPTKLTIYHLRAGLRPMDIYKEVVNRKTIPTSADLQAKLQYNAERLVASAITQTYHYMIEAGIEYGNLSIGEATVFLKIDWKEPETLLYHLAEPIQELLAYPNSFRVCTAVGQHIAFTLMALGSPGEQHGHGEEERHRAMSNLKIWAEDFETTVRSIPENERLALSDYSPGYKPTKHDDFERSPYSLRNRKRQISQQDIKETFLRRDNGREPSDDESAVPPDTPTPGGQSTGQASQQNERPAQQPGGDKYQQGRQYCTQKCLLGLVQGGFLDPKCPNIAFHSKNSLTGSRHPVSHEKWLELLWKQLKQSLDDGITDLNQSGARGVLFKITLLAYGYTFVAKGTVRAFIGDLEHEAAVYDRLKLLQGCDVPVYLGAIDLRTMNKIYYYFHRVYVVYMMFLSWGGESLDDALKTGRMGKELENTTVTSLRAIHQQGVIHKDVRFENMLFNQELQRVMIIDFERASLLEPPRPALVQLQPNKRKRHLEEKECKKVGMLPCDIHRVCREGFSEDINSAELMFWQLSSMYGTAK</sequence>
<feature type="domain" description="Protein kinase" evidence="11">
    <location>
        <begin position="539"/>
        <end position="756"/>
    </location>
</feature>
<protein>
    <recommendedName>
        <fullName evidence="5">EKC/KEOPS complex subunit BUD32</fullName>
        <ecNumber evidence="3">2.7.11.1</ecNumber>
    </recommendedName>
    <alternativeName>
        <fullName evidence="6 7">Atypical Serine/threonine protein kinase BUD32</fullName>
    </alternativeName>
    <alternativeName>
        <fullName evidence="4">EKC/KEOPS complex subunit bud32</fullName>
    </alternativeName>
</protein>
<evidence type="ECO:0000313" key="13">
    <source>
        <dbReference type="Proteomes" id="UP001369815"/>
    </source>
</evidence>
<dbReference type="InterPro" id="IPR011009">
    <property type="entry name" value="Kinase-like_dom_sf"/>
</dbReference>
<feature type="compositionally biased region" description="Basic and acidic residues" evidence="10">
    <location>
        <begin position="425"/>
        <end position="439"/>
    </location>
</feature>
<evidence type="ECO:0000256" key="7">
    <source>
        <dbReference type="ARBA" id="ARBA00033194"/>
    </source>
</evidence>
<evidence type="ECO:0000256" key="8">
    <source>
        <dbReference type="ARBA" id="ARBA00047899"/>
    </source>
</evidence>
<comment type="caution">
    <text evidence="12">The sequence shown here is derived from an EMBL/GenBank/DDBJ whole genome shotgun (WGS) entry which is preliminary data.</text>
</comment>
<evidence type="ECO:0000256" key="5">
    <source>
        <dbReference type="ARBA" id="ARBA00019973"/>
    </source>
</evidence>
<proteinExistence type="predicted"/>
<evidence type="ECO:0000259" key="11">
    <source>
        <dbReference type="PROSITE" id="PS50011"/>
    </source>
</evidence>
<dbReference type="PANTHER" id="PTHR37171:SF1">
    <property type="entry name" value="SERINE_THREONINE-PROTEIN KINASE YRZF-RELATED"/>
    <property type="match status" value="1"/>
</dbReference>
<feature type="region of interest" description="Disordered" evidence="10">
    <location>
        <begin position="392"/>
        <end position="478"/>
    </location>
</feature>
<feature type="compositionally biased region" description="Polar residues" evidence="10">
    <location>
        <begin position="453"/>
        <end position="468"/>
    </location>
</feature>
<dbReference type="GO" id="GO:0005524">
    <property type="term" value="F:ATP binding"/>
    <property type="evidence" value="ECO:0007669"/>
    <property type="project" value="InterPro"/>
</dbReference>
<evidence type="ECO:0000256" key="10">
    <source>
        <dbReference type="SAM" id="MobiDB-lite"/>
    </source>
</evidence>
<evidence type="ECO:0000313" key="12">
    <source>
        <dbReference type="EMBL" id="KAK6949577.1"/>
    </source>
</evidence>
<dbReference type="PROSITE" id="PS00109">
    <property type="entry name" value="PROTEIN_KINASE_TYR"/>
    <property type="match status" value="1"/>
</dbReference>
<dbReference type="Proteomes" id="UP001369815">
    <property type="component" value="Unassembled WGS sequence"/>
</dbReference>
<dbReference type="InterPro" id="IPR052396">
    <property type="entry name" value="Meiotic_Drive_Suppr_Kinase"/>
</dbReference>
<evidence type="ECO:0000256" key="9">
    <source>
        <dbReference type="ARBA" id="ARBA00048679"/>
    </source>
</evidence>
<evidence type="ECO:0000256" key="4">
    <source>
        <dbReference type="ARBA" id="ARBA00013948"/>
    </source>
</evidence>
<reference evidence="12 13" key="1">
    <citation type="journal article" date="2024" name="Front Chem Biol">
        <title>Unveiling the potential of Daldinia eschscholtzii MFLUCC 19-0629 through bioactivity and bioinformatics studies for enhanced sustainable agriculture production.</title>
        <authorList>
            <person name="Brooks S."/>
            <person name="Weaver J.A."/>
            <person name="Klomchit A."/>
            <person name="Alharthi S.A."/>
            <person name="Onlamun T."/>
            <person name="Nurani R."/>
            <person name="Vong T.K."/>
            <person name="Alberti F."/>
            <person name="Greco C."/>
        </authorList>
    </citation>
    <scope>NUCLEOTIDE SEQUENCE [LARGE SCALE GENOMIC DNA]</scope>
    <source>
        <strain evidence="12">MFLUCC 19-0629</strain>
    </source>
</reference>
<evidence type="ECO:0000256" key="2">
    <source>
        <dbReference type="ARBA" id="ARBA00011534"/>
    </source>
</evidence>
<dbReference type="PANTHER" id="PTHR37171">
    <property type="entry name" value="SERINE/THREONINE-PROTEIN KINASE YRZF-RELATED"/>
    <property type="match status" value="1"/>
</dbReference>
<dbReference type="SUPFAM" id="SSF56112">
    <property type="entry name" value="Protein kinase-like (PK-like)"/>
    <property type="match status" value="1"/>
</dbReference>
<keyword evidence="13" id="KW-1185">Reference proteome</keyword>
<feature type="region of interest" description="Disordered" evidence="10">
    <location>
        <begin position="1"/>
        <end position="30"/>
    </location>
</feature>